<dbReference type="Gene3D" id="2.20.25.10">
    <property type="match status" value="1"/>
</dbReference>
<dbReference type="EMBL" id="PCVY01000040">
    <property type="protein sequence ID" value="PIQ86604.1"/>
    <property type="molecule type" value="Genomic_DNA"/>
</dbReference>
<dbReference type="AlphaFoldDB" id="A0A2H0LSF2"/>
<organism evidence="1 2">
    <name type="scientific">Candidatus Abzuiibacterium crystallinum</name>
    <dbReference type="NCBI Taxonomy" id="1974748"/>
    <lineage>
        <taxon>Bacteria</taxon>
        <taxon>Pseudomonadati</taxon>
        <taxon>Candidatus Omnitrophota</taxon>
        <taxon>Candidatus Abzuiibacterium</taxon>
    </lineage>
</organism>
<evidence type="ECO:0000313" key="1">
    <source>
        <dbReference type="EMBL" id="PIQ86604.1"/>
    </source>
</evidence>
<dbReference type="Pfam" id="PF03966">
    <property type="entry name" value="Trm112p"/>
    <property type="match status" value="1"/>
</dbReference>
<accession>A0A2H0LSF2</accession>
<comment type="caution">
    <text evidence="1">The sequence shown here is derived from an EMBL/GenBank/DDBJ whole genome shotgun (WGS) entry which is preliminary data.</text>
</comment>
<dbReference type="SUPFAM" id="SSF158997">
    <property type="entry name" value="Trm112p-like"/>
    <property type="match status" value="1"/>
</dbReference>
<gene>
    <name evidence="1" type="ORF">COV74_04295</name>
</gene>
<sequence>MIDAALLKILACPESKEPLEMASSDLIQKINQQIQQGNIENRGRQKVTQPIDGGLVRRRDRQYLYPIRNDIPVLLIEEAIPLKGI</sequence>
<reference evidence="1 2" key="1">
    <citation type="submission" date="2017-09" db="EMBL/GenBank/DDBJ databases">
        <title>Depth-based differentiation of microbial function through sediment-hosted aquifers and enrichment of novel symbionts in the deep terrestrial subsurface.</title>
        <authorList>
            <person name="Probst A.J."/>
            <person name="Ladd B."/>
            <person name="Jarett J.K."/>
            <person name="Geller-Mcgrath D.E."/>
            <person name="Sieber C.M."/>
            <person name="Emerson J.B."/>
            <person name="Anantharaman K."/>
            <person name="Thomas B.C."/>
            <person name="Malmstrom R."/>
            <person name="Stieglmeier M."/>
            <person name="Klingl A."/>
            <person name="Woyke T."/>
            <person name="Ryan C.M."/>
            <person name="Banfield J.F."/>
        </authorList>
    </citation>
    <scope>NUCLEOTIDE SEQUENCE [LARGE SCALE GENOMIC DNA]</scope>
    <source>
        <strain evidence="1">CG11_big_fil_rev_8_21_14_0_20_45_26</strain>
    </source>
</reference>
<evidence type="ECO:0000313" key="2">
    <source>
        <dbReference type="Proteomes" id="UP000230859"/>
    </source>
</evidence>
<dbReference type="Proteomes" id="UP000230859">
    <property type="component" value="Unassembled WGS sequence"/>
</dbReference>
<name>A0A2H0LSF2_9BACT</name>
<dbReference type="InterPro" id="IPR005651">
    <property type="entry name" value="Trm112-like"/>
</dbReference>
<evidence type="ECO:0008006" key="3">
    <source>
        <dbReference type="Google" id="ProtNLM"/>
    </source>
</evidence>
<protein>
    <recommendedName>
        <fullName evidence="3">Trm112 family protein</fullName>
    </recommendedName>
</protein>
<proteinExistence type="predicted"/>